<comment type="caution">
    <text evidence="2">The sequence shown here is derived from an EMBL/GenBank/DDBJ whole genome shotgun (WGS) entry which is preliminary data.</text>
</comment>
<reference evidence="2" key="1">
    <citation type="submission" date="2023-04" db="EMBL/GenBank/DDBJ databases">
        <title>Phytophthora fragariaefolia NBRC 109709.</title>
        <authorList>
            <person name="Ichikawa N."/>
            <person name="Sato H."/>
            <person name="Tonouchi N."/>
        </authorList>
    </citation>
    <scope>NUCLEOTIDE SEQUENCE</scope>
    <source>
        <strain evidence="2">NBRC 109709</strain>
    </source>
</reference>
<name>A0A9W7D2H6_9STRA</name>
<protein>
    <submittedName>
        <fullName evidence="2">Unnamed protein product</fullName>
    </submittedName>
</protein>
<dbReference type="Proteomes" id="UP001165121">
    <property type="component" value="Unassembled WGS sequence"/>
</dbReference>
<evidence type="ECO:0000313" key="3">
    <source>
        <dbReference type="Proteomes" id="UP001165121"/>
    </source>
</evidence>
<evidence type="ECO:0000313" key="2">
    <source>
        <dbReference type="EMBL" id="GMF50942.1"/>
    </source>
</evidence>
<sequence>MGTPTTQAAGTPAASAAANTVFASSAAPGSSLASTPVVTSTVTMPSSPKRTKSLGDYKKTCGNALFDCDVLEDLFDVGSDADMEDGEEED</sequence>
<feature type="compositionally biased region" description="Low complexity" evidence="1">
    <location>
        <begin position="26"/>
        <end position="48"/>
    </location>
</feature>
<feature type="region of interest" description="Disordered" evidence="1">
    <location>
        <begin position="26"/>
        <end position="54"/>
    </location>
</feature>
<evidence type="ECO:0000256" key="1">
    <source>
        <dbReference type="SAM" id="MobiDB-lite"/>
    </source>
</evidence>
<gene>
    <name evidence="2" type="ORF">Pfra01_002045000</name>
</gene>
<accession>A0A9W7D2H6</accession>
<dbReference type="AlphaFoldDB" id="A0A9W7D2H6"/>
<keyword evidence="3" id="KW-1185">Reference proteome</keyword>
<organism evidence="2 3">
    <name type="scientific">Phytophthora fragariaefolia</name>
    <dbReference type="NCBI Taxonomy" id="1490495"/>
    <lineage>
        <taxon>Eukaryota</taxon>
        <taxon>Sar</taxon>
        <taxon>Stramenopiles</taxon>
        <taxon>Oomycota</taxon>
        <taxon>Peronosporomycetes</taxon>
        <taxon>Peronosporales</taxon>
        <taxon>Peronosporaceae</taxon>
        <taxon>Phytophthora</taxon>
    </lineage>
</organism>
<proteinExistence type="predicted"/>
<dbReference type="EMBL" id="BSXT01002792">
    <property type="protein sequence ID" value="GMF50942.1"/>
    <property type="molecule type" value="Genomic_DNA"/>
</dbReference>